<dbReference type="InterPro" id="IPR036873">
    <property type="entry name" value="Rhodanese-like_dom_sf"/>
</dbReference>
<dbReference type="InterPro" id="IPR001763">
    <property type="entry name" value="Rhodanese-like_dom"/>
</dbReference>
<dbReference type="CDD" id="cd00158">
    <property type="entry name" value="RHOD"/>
    <property type="match status" value="1"/>
</dbReference>
<dbReference type="Proteomes" id="UP001597343">
    <property type="component" value="Unassembled WGS sequence"/>
</dbReference>
<dbReference type="PANTHER" id="PTHR43031">
    <property type="entry name" value="FAD-DEPENDENT OXIDOREDUCTASE"/>
    <property type="match status" value="1"/>
</dbReference>
<sequence>MNWIVFLLFALILWFVVSRMLPVKGLRNLSEAEAHTLLQTPDEYEFLDVREVHEYERGHIPGFRNIPLSQLPSRMDEIDRSRTVVLTCQSGMRSLQAARVLHKRGIRSLCHLRAGVGGWSGKLVR</sequence>
<evidence type="ECO:0000259" key="1">
    <source>
        <dbReference type="PROSITE" id="PS50206"/>
    </source>
</evidence>
<reference evidence="3" key="1">
    <citation type="journal article" date="2019" name="Int. J. Syst. Evol. Microbiol.">
        <title>The Global Catalogue of Microorganisms (GCM) 10K type strain sequencing project: providing services to taxonomists for standard genome sequencing and annotation.</title>
        <authorList>
            <consortium name="The Broad Institute Genomics Platform"/>
            <consortium name="The Broad Institute Genome Sequencing Center for Infectious Disease"/>
            <person name="Wu L."/>
            <person name="Ma J."/>
        </authorList>
    </citation>
    <scope>NUCLEOTIDE SEQUENCE [LARGE SCALE GENOMIC DNA]</scope>
    <source>
        <strain evidence="3">CGMCC 1.13574</strain>
    </source>
</reference>
<organism evidence="2 3">
    <name type="scientific">Tumebacillus lipolyticus</name>
    <dbReference type="NCBI Taxonomy" id="1280370"/>
    <lineage>
        <taxon>Bacteria</taxon>
        <taxon>Bacillati</taxon>
        <taxon>Bacillota</taxon>
        <taxon>Bacilli</taxon>
        <taxon>Bacillales</taxon>
        <taxon>Alicyclobacillaceae</taxon>
        <taxon>Tumebacillus</taxon>
    </lineage>
</organism>
<dbReference type="PROSITE" id="PS50206">
    <property type="entry name" value="RHODANESE_3"/>
    <property type="match status" value="1"/>
</dbReference>
<dbReference type="SUPFAM" id="SSF52821">
    <property type="entry name" value="Rhodanese/Cell cycle control phosphatase"/>
    <property type="match status" value="1"/>
</dbReference>
<gene>
    <name evidence="2" type="ORF">ACFSOY_00335</name>
</gene>
<name>A0ABW4ZS87_9BACL</name>
<keyword evidence="3" id="KW-1185">Reference proteome</keyword>
<dbReference type="InterPro" id="IPR050229">
    <property type="entry name" value="GlpE_sulfurtransferase"/>
</dbReference>
<dbReference type="Gene3D" id="3.40.250.10">
    <property type="entry name" value="Rhodanese-like domain"/>
    <property type="match status" value="1"/>
</dbReference>
<dbReference type="EMBL" id="JBHUIO010000002">
    <property type="protein sequence ID" value="MFD2168465.1"/>
    <property type="molecule type" value="Genomic_DNA"/>
</dbReference>
<dbReference type="RefSeq" id="WP_386043206.1">
    <property type="nucleotide sequence ID" value="NZ_JBHUIO010000002.1"/>
</dbReference>
<dbReference type="SMART" id="SM00450">
    <property type="entry name" value="RHOD"/>
    <property type="match status" value="1"/>
</dbReference>
<evidence type="ECO:0000313" key="3">
    <source>
        <dbReference type="Proteomes" id="UP001597343"/>
    </source>
</evidence>
<comment type="caution">
    <text evidence="2">The sequence shown here is derived from an EMBL/GenBank/DDBJ whole genome shotgun (WGS) entry which is preliminary data.</text>
</comment>
<dbReference type="Pfam" id="PF00581">
    <property type="entry name" value="Rhodanese"/>
    <property type="match status" value="1"/>
</dbReference>
<protein>
    <submittedName>
        <fullName evidence="2">Rhodanese-like domain-containing protein</fullName>
    </submittedName>
</protein>
<evidence type="ECO:0000313" key="2">
    <source>
        <dbReference type="EMBL" id="MFD2168465.1"/>
    </source>
</evidence>
<dbReference type="PANTHER" id="PTHR43031:SF17">
    <property type="entry name" value="SULFURTRANSFERASE YTWF-RELATED"/>
    <property type="match status" value="1"/>
</dbReference>
<proteinExistence type="predicted"/>
<accession>A0ABW4ZS87</accession>
<feature type="domain" description="Rhodanese" evidence="1">
    <location>
        <begin position="40"/>
        <end position="125"/>
    </location>
</feature>